<comment type="caution">
    <text evidence="5">The sequence shown here is derived from an EMBL/GenBank/DDBJ whole genome shotgun (WGS) entry which is preliminary data.</text>
</comment>
<evidence type="ECO:0000256" key="1">
    <source>
        <dbReference type="ARBA" id="ARBA00023015"/>
    </source>
</evidence>
<dbReference type="SMART" id="SM00342">
    <property type="entry name" value="HTH_ARAC"/>
    <property type="match status" value="1"/>
</dbReference>
<evidence type="ECO:0000259" key="4">
    <source>
        <dbReference type="PROSITE" id="PS01124"/>
    </source>
</evidence>
<dbReference type="GO" id="GO:0003700">
    <property type="term" value="F:DNA-binding transcription factor activity"/>
    <property type="evidence" value="ECO:0007669"/>
    <property type="project" value="InterPro"/>
</dbReference>
<sequence length="121" mass="13808">DPLIEQAMAMLYRRSVAISVADMSKALDLGPRQLERRFRQVCGLTAAEFRGLSRFQHTVRRATLAATDSPGGIALGRGYYDQSHFIHDFHRRVGRPPRAYFAEARTRTHFYNPSRSLVDMP</sequence>
<reference evidence="5" key="1">
    <citation type="journal article" date="2014" name="Front. Microbiol.">
        <title>High frequency of phylogenetically diverse reductive dehalogenase-homologous genes in deep subseafloor sedimentary metagenomes.</title>
        <authorList>
            <person name="Kawai M."/>
            <person name="Futagami T."/>
            <person name="Toyoda A."/>
            <person name="Takaki Y."/>
            <person name="Nishi S."/>
            <person name="Hori S."/>
            <person name="Arai W."/>
            <person name="Tsubouchi T."/>
            <person name="Morono Y."/>
            <person name="Uchiyama I."/>
            <person name="Ito T."/>
            <person name="Fujiyama A."/>
            <person name="Inagaki F."/>
            <person name="Takami H."/>
        </authorList>
    </citation>
    <scope>NUCLEOTIDE SEQUENCE</scope>
    <source>
        <strain evidence="5">Expedition CK06-06</strain>
    </source>
</reference>
<dbReference type="EMBL" id="BARU01005444">
    <property type="protein sequence ID" value="GAH36461.1"/>
    <property type="molecule type" value="Genomic_DNA"/>
</dbReference>
<feature type="domain" description="HTH araC/xylS-type" evidence="4">
    <location>
        <begin position="1"/>
        <end position="103"/>
    </location>
</feature>
<dbReference type="AlphaFoldDB" id="X1ESY7"/>
<dbReference type="PANTHER" id="PTHR46796">
    <property type="entry name" value="HTH-TYPE TRANSCRIPTIONAL ACTIVATOR RHAS-RELATED"/>
    <property type="match status" value="1"/>
</dbReference>
<evidence type="ECO:0000313" key="5">
    <source>
        <dbReference type="EMBL" id="GAH36461.1"/>
    </source>
</evidence>
<feature type="non-terminal residue" evidence="5">
    <location>
        <position position="1"/>
    </location>
</feature>
<gene>
    <name evidence="5" type="ORF">S03H2_10600</name>
</gene>
<dbReference type="InterPro" id="IPR050204">
    <property type="entry name" value="AraC_XylS_family_regulators"/>
</dbReference>
<dbReference type="Gene3D" id="1.10.10.60">
    <property type="entry name" value="Homeodomain-like"/>
    <property type="match status" value="1"/>
</dbReference>
<keyword evidence="1" id="KW-0805">Transcription regulation</keyword>
<protein>
    <recommendedName>
        <fullName evidence="4">HTH araC/xylS-type domain-containing protein</fullName>
    </recommendedName>
</protein>
<keyword evidence="2" id="KW-0238">DNA-binding</keyword>
<name>X1ESY7_9ZZZZ</name>
<evidence type="ECO:0000256" key="3">
    <source>
        <dbReference type="ARBA" id="ARBA00023163"/>
    </source>
</evidence>
<dbReference type="InterPro" id="IPR009057">
    <property type="entry name" value="Homeodomain-like_sf"/>
</dbReference>
<dbReference type="InterPro" id="IPR018060">
    <property type="entry name" value="HTH_AraC"/>
</dbReference>
<keyword evidence="3" id="KW-0804">Transcription</keyword>
<evidence type="ECO:0000256" key="2">
    <source>
        <dbReference type="ARBA" id="ARBA00023125"/>
    </source>
</evidence>
<dbReference type="PANTHER" id="PTHR46796:SF13">
    <property type="entry name" value="HTH-TYPE TRANSCRIPTIONAL ACTIVATOR RHAS"/>
    <property type="match status" value="1"/>
</dbReference>
<dbReference type="GO" id="GO:0043565">
    <property type="term" value="F:sequence-specific DNA binding"/>
    <property type="evidence" value="ECO:0007669"/>
    <property type="project" value="InterPro"/>
</dbReference>
<accession>X1ESY7</accession>
<proteinExistence type="predicted"/>
<dbReference type="PROSITE" id="PS01124">
    <property type="entry name" value="HTH_ARAC_FAMILY_2"/>
    <property type="match status" value="1"/>
</dbReference>
<organism evidence="5">
    <name type="scientific">marine sediment metagenome</name>
    <dbReference type="NCBI Taxonomy" id="412755"/>
    <lineage>
        <taxon>unclassified sequences</taxon>
        <taxon>metagenomes</taxon>
        <taxon>ecological metagenomes</taxon>
    </lineage>
</organism>
<dbReference type="Pfam" id="PF12833">
    <property type="entry name" value="HTH_18"/>
    <property type="match status" value="1"/>
</dbReference>
<dbReference type="SUPFAM" id="SSF46689">
    <property type="entry name" value="Homeodomain-like"/>
    <property type="match status" value="1"/>
</dbReference>